<organism evidence="1 2">
    <name type="scientific">Simiduia aestuariiviva</name>
    <dbReference type="NCBI Taxonomy" id="1510459"/>
    <lineage>
        <taxon>Bacteria</taxon>
        <taxon>Pseudomonadati</taxon>
        <taxon>Pseudomonadota</taxon>
        <taxon>Gammaproteobacteria</taxon>
        <taxon>Cellvibrionales</taxon>
        <taxon>Cellvibrionaceae</taxon>
        <taxon>Simiduia</taxon>
    </lineage>
</organism>
<accession>A0A839UQN0</accession>
<dbReference type="AlphaFoldDB" id="A0A839UQN0"/>
<protein>
    <submittedName>
        <fullName evidence="1">Uncharacterized protein</fullName>
    </submittedName>
</protein>
<reference evidence="1 2" key="1">
    <citation type="submission" date="2020-08" db="EMBL/GenBank/DDBJ databases">
        <title>Genomic Encyclopedia of Type Strains, Phase III (KMG-III): the genomes of soil and plant-associated and newly described type strains.</title>
        <authorList>
            <person name="Whitman W."/>
        </authorList>
    </citation>
    <scope>NUCLEOTIDE SEQUENCE [LARGE SCALE GENOMIC DNA]</scope>
    <source>
        <strain evidence="1 2">CECT 8571</strain>
    </source>
</reference>
<dbReference type="EMBL" id="JACHXZ010000001">
    <property type="protein sequence ID" value="MBB3167717.1"/>
    <property type="molecule type" value="Genomic_DNA"/>
</dbReference>
<name>A0A839UQN0_9GAMM</name>
<gene>
    <name evidence="1" type="ORF">FHS30_000893</name>
</gene>
<dbReference type="Proteomes" id="UP000559987">
    <property type="component" value="Unassembled WGS sequence"/>
</dbReference>
<evidence type="ECO:0000313" key="2">
    <source>
        <dbReference type="Proteomes" id="UP000559987"/>
    </source>
</evidence>
<sequence length="46" mass="4986">MLGITVGGEVHFDGNGAFSFEVARLLSNLSSNKKHTLPALRRSPME</sequence>
<comment type="caution">
    <text evidence="1">The sequence shown here is derived from an EMBL/GenBank/DDBJ whole genome shotgun (WGS) entry which is preliminary data.</text>
</comment>
<proteinExistence type="predicted"/>
<keyword evidence="2" id="KW-1185">Reference proteome</keyword>
<evidence type="ECO:0000313" key="1">
    <source>
        <dbReference type="EMBL" id="MBB3167717.1"/>
    </source>
</evidence>